<feature type="region of interest" description="Disordered" evidence="1">
    <location>
        <begin position="214"/>
        <end position="305"/>
    </location>
</feature>
<keyword evidence="3" id="KW-1185">Reference proteome</keyword>
<dbReference type="Proteomes" id="UP000030754">
    <property type="component" value="Unassembled WGS sequence"/>
</dbReference>
<feature type="compositionally biased region" description="Polar residues" evidence="1">
    <location>
        <begin position="652"/>
        <end position="663"/>
    </location>
</feature>
<feature type="compositionally biased region" description="Basic and acidic residues" evidence="1">
    <location>
        <begin position="285"/>
        <end position="299"/>
    </location>
</feature>
<dbReference type="RefSeq" id="XP_013439294.1">
    <property type="nucleotide sequence ID" value="XM_013583840.1"/>
</dbReference>
<gene>
    <name evidence="2" type="ORF">ENH_00055890</name>
</gene>
<sequence>MLRLYSSQQQDSLADEAECAGAHEMKTRNAPLIQGEATSSPAVVHHFVSSGKSKVLHTSKGMKVMRDFCRVGASAPANPLTPCCPPHSLSVDFHSKENLLLTEPAPMRLSLLLPTTQQKNDHGHSRPSVIFERKTSKAVGTNRLRSSVGCVAQHGREMTQTTERAMQRKGSQKVRKGMATPAPVSKYQENCSHAELIEQRRLTRACTIWTSISGSGEATSRTTKRINESKETATPPPSPASANKTITECPSLQRQRTKRESPSPTRLDFPSVENHSLPSPPAKALQEKLDTGLTSERETATTTAAETPPQAQFGINVTDEPRMQENQHGNTISSRFKTTEYKLSCPKLPDLQRPAGSSCASRYNPIFCNSTRETADDSKKGEEKMKNLALLRHSEVSFVCVESFVSLLAACCSVSYFGSDEKLQQIKDLTTSPFHCSSKPQIGLEEYLVKRIFKHGKQTVNEGIMAAALLNRFLCRQNSLLAAALQGRMQLHQQEHQSSSVNEVCSTTPTGCSTRVGLAIRKSPSGNNRLVVTAARIGFIEFNYLTAHRLLLTSSFLARKMHRDDHTSIRQWAQLGGVPVEDLVEAESAFLQVLGWRVQVTLDDFFATALAISLGDSRLLGKQGELEPIKGDTATTESYIRQHAHLMDKHSNAASSPSPQALQDNRAMQRPQDTAILEQPGMLDRSPPSGIPSTSVFLPMETAPYWRMGYEYTEQAVHTVLDSSQQQKKN</sequence>
<dbReference type="Pfam" id="PF08613">
    <property type="entry name" value="Cyclin"/>
    <property type="match status" value="1"/>
</dbReference>
<evidence type="ECO:0000313" key="3">
    <source>
        <dbReference type="Proteomes" id="UP000030754"/>
    </source>
</evidence>
<protein>
    <submittedName>
        <fullName evidence="2">Cyclin domain containing protein, putative</fullName>
    </submittedName>
</protein>
<dbReference type="PANTHER" id="PTHR15615:SF108">
    <property type="entry name" value="PROTEIN CNPPD1"/>
    <property type="match status" value="1"/>
</dbReference>
<dbReference type="Gene3D" id="1.10.472.10">
    <property type="entry name" value="Cyclin-like"/>
    <property type="match status" value="1"/>
</dbReference>
<dbReference type="OrthoDB" id="347543at2759"/>
<feature type="region of interest" description="Disordered" evidence="1">
    <location>
        <begin position="648"/>
        <end position="670"/>
    </location>
</feature>
<evidence type="ECO:0000313" key="2">
    <source>
        <dbReference type="EMBL" id="CDJ63969.1"/>
    </source>
</evidence>
<dbReference type="GO" id="GO:0019901">
    <property type="term" value="F:protein kinase binding"/>
    <property type="evidence" value="ECO:0007669"/>
    <property type="project" value="InterPro"/>
</dbReference>
<dbReference type="VEuPathDB" id="ToxoDB:ENH_00055890"/>
<reference evidence="2" key="1">
    <citation type="submission" date="2013-10" db="EMBL/GenBank/DDBJ databases">
        <title>Genomic analysis of the causative agents of coccidiosis in chickens.</title>
        <authorList>
            <person name="Reid A.J."/>
            <person name="Blake D."/>
            <person name="Billington K."/>
            <person name="Browne H."/>
            <person name="Dunn M."/>
            <person name="Hung S."/>
            <person name="Kawahara F."/>
            <person name="Miranda-Saavedra D."/>
            <person name="Mourier T."/>
            <person name="Nagra H."/>
            <person name="Otto T.D."/>
            <person name="Rawlings N."/>
            <person name="Sanchez A."/>
            <person name="Sanders M."/>
            <person name="Subramaniam C."/>
            <person name="Tay Y."/>
            <person name="Dear P."/>
            <person name="Doerig C."/>
            <person name="Gruber A."/>
            <person name="Parkinson J."/>
            <person name="Shirley M."/>
            <person name="Wan K.L."/>
            <person name="Berriman M."/>
            <person name="Tomley F."/>
            <person name="Pain A."/>
        </authorList>
    </citation>
    <scope>NUCLEOTIDE SEQUENCE [LARGE SCALE GENOMIC DNA]</scope>
    <source>
        <strain evidence="2">Houghton</strain>
    </source>
</reference>
<evidence type="ECO:0000256" key="1">
    <source>
        <dbReference type="SAM" id="MobiDB-lite"/>
    </source>
</evidence>
<dbReference type="PANTHER" id="PTHR15615">
    <property type="match status" value="1"/>
</dbReference>
<dbReference type="EMBL" id="HG722886">
    <property type="protein sequence ID" value="CDJ63969.1"/>
    <property type="molecule type" value="Genomic_DNA"/>
</dbReference>
<dbReference type="InterPro" id="IPR013922">
    <property type="entry name" value="Cyclin_PHO80-like"/>
</dbReference>
<feature type="region of interest" description="Disordered" evidence="1">
    <location>
        <begin position="155"/>
        <end position="182"/>
    </location>
</feature>
<accession>U6MNB1</accession>
<feature type="compositionally biased region" description="Polar residues" evidence="1">
    <location>
        <begin position="243"/>
        <end position="254"/>
    </location>
</feature>
<proteinExistence type="predicted"/>
<name>U6MNB1_9EIME</name>
<organism evidence="2 3">
    <name type="scientific">Eimeria necatrix</name>
    <dbReference type="NCBI Taxonomy" id="51315"/>
    <lineage>
        <taxon>Eukaryota</taxon>
        <taxon>Sar</taxon>
        <taxon>Alveolata</taxon>
        <taxon>Apicomplexa</taxon>
        <taxon>Conoidasida</taxon>
        <taxon>Coccidia</taxon>
        <taxon>Eucoccidiorida</taxon>
        <taxon>Eimeriorina</taxon>
        <taxon>Eimeriidae</taxon>
        <taxon>Eimeria</taxon>
    </lineage>
</organism>
<reference evidence="2" key="2">
    <citation type="submission" date="2013-10" db="EMBL/GenBank/DDBJ databases">
        <authorList>
            <person name="Aslett M."/>
        </authorList>
    </citation>
    <scope>NUCLEOTIDE SEQUENCE [LARGE SCALE GENOMIC DNA]</scope>
    <source>
        <strain evidence="2">Houghton</strain>
    </source>
</reference>
<dbReference type="GeneID" id="25475732"/>
<dbReference type="AlphaFoldDB" id="U6MNB1"/>